<reference evidence="1" key="2">
    <citation type="submission" date="2025-08" db="UniProtKB">
        <authorList>
            <consortium name="Ensembl"/>
        </authorList>
    </citation>
    <scope>IDENTIFICATION</scope>
</reference>
<proteinExistence type="predicted"/>
<sequence length="64" mass="7654">MVPSQNGMILKSHFHKDWQRRVIRRWLVSIKKWHGPLISLWILIAEISLQSLSSQMCRKNIFPN</sequence>
<evidence type="ECO:0000313" key="2">
    <source>
        <dbReference type="Proteomes" id="UP000314987"/>
    </source>
</evidence>
<dbReference type="Proteomes" id="UP000314987">
    <property type="component" value="Unassembled WGS sequence"/>
</dbReference>
<dbReference type="Ensembl" id="ENSVURT00010020242.1">
    <property type="protein sequence ID" value="ENSVURP00010017821.1"/>
    <property type="gene ID" value="ENSVURG00010013625.1"/>
</dbReference>
<reference evidence="2" key="1">
    <citation type="submission" date="2018-12" db="EMBL/GenBank/DDBJ databases">
        <authorList>
            <person name="Yazar S."/>
        </authorList>
    </citation>
    <scope>NUCLEOTIDE SEQUENCE [LARGE SCALE GENOMIC DNA]</scope>
</reference>
<dbReference type="AlphaFoldDB" id="A0A4X2L6U1"/>
<dbReference type="STRING" id="29139.ENSVURP00010017821"/>
<protein>
    <submittedName>
        <fullName evidence="1">Uncharacterized protein</fullName>
    </submittedName>
</protein>
<reference evidence="1" key="3">
    <citation type="submission" date="2025-09" db="UniProtKB">
        <authorList>
            <consortium name="Ensembl"/>
        </authorList>
    </citation>
    <scope>IDENTIFICATION</scope>
</reference>
<evidence type="ECO:0000313" key="1">
    <source>
        <dbReference type="Ensembl" id="ENSVURP00010017821.1"/>
    </source>
</evidence>
<accession>A0A4X2L6U1</accession>
<name>A0A4X2L6U1_VOMUR</name>
<organism evidence="1 2">
    <name type="scientific">Vombatus ursinus</name>
    <name type="common">Common wombat</name>
    <dbReference type="NCBI Taxonomy" id="29139"/>
    <lineage>
        <taxon>Eukaryota</taxon>
        <taxon>Metazoa</taxon>
        <taxon>Chordata</taxon>
        <taxon>Craniata</taxon>
        <taxon>Vertebrata</taxon>
        <taxon>Euteleostomi</taxon>
        <taxon>Mammalia</taxon>
        <taxon>Metatheria</taxon>
        <taxon>Diprotodontia</taxon>
        <taxon>Vombatidae</taxon>
        <taxon>Vombatus</taxon>
    </lineage>
</organism>
<keyword evidence="2" id="KW-1185">Reference proteome</keyword>